<feature type="domain" description="Thiolase N-terminal" evidence="1">
    <location>
        <begin position="4"/>
        <end position="223"/>
    </location>
</feature>
<keyword evidence="4" id="KW-1185">Reference proteome</keyword>
<feature type="domain" description="Thiolase C-terminal" evidence="2">
    <location>
        <begin position="246"/>
        <end position="382"/>
    </location>
</feature>
<dbReference type="InterPro" id="IPR020616">
    <property type="entry name" value="Thiolase_N"/>
</dbReference>
<evidence type="ECO:0000313" key="4">
    <source>
        <dbReference type="Proteomes" id="UP000070612"/>
    </source>
</evidence>
<protein>
    <submittedName>
        <fullName evidence="3">Thiolase</fullName>
    </submittedName>
</protein>
<dbReference type="Proteomes" id="UP000070612">
    <property type="component" value="Unassembled WGS sequence"/>
</dbReference>
<comment type="caution">
    <text evidence="3">The sequence shown here is derived from an EMBL/GenBank/DDBJ whole genome shotgun (WGS) entry which is preliminary data.</text>
</comment>
<dbReference type="STRING" id="59750.AWC31_18995"/>
<dbReference type="CDD" id="cd00829">
    <property type="entry name" value="SCP-x_thiolase"/>
    <property type="match status" value="1"/>
</dbReference>
<dbReference type="Gene3D" id="3.40.47.10">
    <property type="match status" value="1"/>
</dbReference>
<dbReference type="PANTHER" id="PTHR42870:SF6">
    <property type="entry name" value="ACETYL-COA C-ACYLTRANSFERASE"/>
    <property type="match status" value="1"/>
</dbReference>
<dbReference type="RefSeq" id="WP_067847685.1">
    <property type="nucleotide sequence ID" value="NZ_LGTW01000005.1"/>
</dbReference>
<dbReference type="PATRIC" id="fig|59750.3.peg.6152"/>
<evidence type="ECO:0000313" key="3">
    <source>
        <dbReference type="EMBL" id="KWX24398.1"/>
    </source>
</evidence>
<reference evidence="3 4" key="1">
    <citation type="submission" date="2015-07" db="EMBL/GenBank/DDBJ databases">
        <title>A draft genome sequence of Mycobacterium wolinskyi.</title>
        <authorList>
            <person name="de Man T.J."/>
            <person name="Perry K.A."/>
            <person name="Coulliette A.D."/>
            <person name="Jensen B."/>
            <person name="Toney N.C."/>
            <person name="Limbago B.M."/>
            <person name="Noble-Wang J."/>
        </authorList>
    </citation>
    <scope>NUCLEOTIDE SEQUENCE [LARGE SCALE GENOMIC DNA]</scope>
    <source>
        <strain evidence="3 4">CDC_01</strain>
    </source>
</reference>
<dbReference type="Pfam" id="PF22691">
    <property type="entry name" value="Thiolase_C_1"/>
    <property type="match status" value="1"/>
</dbReference>
<sequence length="389" mass="41229">MRRVAVVGAGMTPFAEHFALGIKDLLPVAFSECAATVDKGIDRDDIDAAWFGAMGTTDGFPSGVLADTLGLTDIPVTHIENSCATGNDAVRNALYGIASGAADVALVMGADKLREVATNSMLWGWEAQTRDMAWDYPLGLVAPAGFAMHVRRYLHESPATREHLAMIAVKNHRNAVDNPKARLRFEITVEQALSAPIVVNPFGLYDCAPQSDGAAALVLAAEDVVDRFTDRPVWVRGVGLGLDSVMYPHKPDMTTFPATVRAAKQAFGMAGLTPGDIDVAEVHDYFTGIELMSYEDLGFADRFEAHKLVEAEVTSMGGALPVNTSGGLKAKGHPPGATGVAQCVELFEQLRGEAVNQVDRARIGLAHNIGGPTAVSAVTILEGPHANGR</sequence>
<dbReference type="InterPro" id="IPR055140">
    <property type="entry name" value="Thiolase_C_2"/>
</dbReference>
<organism evidence="3 4">
    <name type="scientific">Mycolicibacterium wolinskyi</name>
    <dbReference type="NCBI Taxonomy" id="59750"/>
    <lineage>
        <taxon>Bacteria</taxon>
        <taxon>Bacillati</taxon>
        <taxon>Actinomycetota</taxon>
        <taxon>Actinomycetes</taxon>
        <taxon>Mycobacteriales</taxon>
        <taxon>Mycobacteriaceae</taxon>
        <taxon>Mycolicibacterium</taxon>
    </lineage>
</organism>
<dbReference type="AlphaFoldDB" id="A0A132PPY1"/>
<dbReference type="InterPro" id="IPR016039">
    <property type="entry name" value="Thiolase-like"/>
</dbReference>
<dbReference type="PIRSF" id="PIRSF000429">
    <property type="entry name" value="Ac-CoA_Ac_transf"/>
    <property type="match status" value="1"/>
</dbReference>
<dbReference type="GO" id="GO:0016747">
    <property type="term" value="F:acyltransferase activity, transferring groups other than amino-acyl groups"/>
    <property type="evidence" value="ECO:0007669"/>
    <property type="project" value="InterPro"/>
</dbReference>
<dbReference type="EMBL" id="LGTW01000005">
    <property type="protein sequence ID" value="KWX24398.1"/>
    <property type="molecule type" value="Genomic_DNA"/>
</dbReference>
<dbReference type="SUPFAM" id="SSF53901">
    <property type="entry name" value="Thiolase-like"/>
    <property type="match status" value="1"/>
</dbReference>
<name>A0A132PPY1_9MYCO</name>
<dbReference type="InterPro" id="IPR002155">
    <property type="entry name" value="Thiolase"/>
</dbReference>
<evidence type="ECO:0000259" key="1">
    <source>
        <dbReference type="Pfam" id="PF00108"/>
    </source>
</evidence>
<dbReference type="Pfam" id="PF00108">
    <property type="entry name" value="Thiolase_N"/>
    <property type="match status" value="1"/>
</dbReference>
<proteinExistence type="predicted"/>
<evidence type="ECO:0000259" key="2">
    <source>
        <dbReference type="Pfam" id="PF22691"/>
    </source>
</evidence>
<gene>
    <name evidence="3" type="ORF">AFM11_10560</name>
</gene>
<dbReference type="PANTHER" id="PTHR42870">
    <property type="entry name" value="ACETYL-COA C-ACETYLTRANSFERASE"/>
    <property type="match status" value="1"/>
</dbReference>
<accession>A0A132PPY1</accession>